<dbReference type="Pfam" id="PF03134">
    <property type="entry name" value="TB2_DP1_HVA22"/>
    <property type="match status" value="1"/>
</dbReference>
<comment type="subcellular location">
    <subcellularLocation>
        <location evidence="1 6">Membrane</location>
        <topology evidence="1 6">Multi-pass membrane protein</topology>
    </subcellularLocation>
</comment>
<dbReference type="WBParaSite" id="Gr19_v10_g6694.t1">
    <property type="protein sequence ID" value="Gr19_v10_g6694.t1"/>
    <property type="gene ID" value="Gr19_v10_g6694"/>
</dbReference>
<evidence type="ECO:0000256" key="1">
    <source>
        <dbReference type="ARBA" id="ARBA00004141"/>
    </source>
</evidence>
<accession>A0A914I4C7</accession>
<feature type="transmembrane region" description="Helical" evidence="6">
    <location>
        <begin position="54"/>
        <end position="83"/>
    </location>
</feature>
<protein>
    <recommendedName>
        <fullName evidence="6">Receptor expression-enhancing protein</fullName>
    </recommendedName>
</protein>
<evidence type="ECO:0000313" key="8">
    <source>
        <dbReference type="WBParaSite" id="Gr19_v10_g6694.t1"/>
    </source>
</evidence>
<proteinExistence type="inferred from homology"/>
<keyword evidence="4 6" id="KW-1133">Transmembrane helix</keyword>
<evidence type="ECO:0000313" key="7">
    <source>
        <dbReference type="Proteomes" id="UP000887572"/>
    </source>
</evidence>
<evidence type="ECO:0000256" key="5">
    <source>
        <dbReference type="ARBA" id="ARBA00023136"/>
    </source>
</evidence>
<dbReference type="AlphaFoldDB" id="A0A914I4C7"/>
<sequence length="192" mass="21748">MSEESRPTLHLQPRQVLVNSYRDVRPVLRLTLRQMDHPFIKKLEKSTGIDREKLFYILSAFITFYLLFGPGNALLCTLIGIVYPAYQSVLAVRSRTKRDDTQWLTYWCSFALFSVCDFFVAHYVGVLPLYMLLKTICLLYMALPQTCGAHNVYVSYVDPLVDWAAIRIKDATSSSSGMARSSGTARSSGSAR</sequence>
<feature type="transmembrane region" description="Helical" evidence="6">
    <location>
        <begin position="103"/>
        <end position="133"/>
    </location>
</feature>
<reference evidence="8" key="1">
    <citation type="submission" date="2022-11" db="UniProtKB">
        <authorList>
            <consortium name="WormBaseParasite"/>
        </authorList>
    </citation>
    <scope>IDENTIFICATION</scope>
</reference>
<dbReference type="Proteomes" id="UP000887572">
    <property type="component" value="Unplaced"/>
</dbReference>
<keyword evidence="3 6" id="KW-0812">Transmembrane</keyword>
<evidence type="ECO:0000256" key="6">
    <source>
        <dbReference type="RuleBase" id="RU362006"/>
    </source>
</evidence>
<evidence type="ECO:0000256" key="4">
    <source>
        <dbReference type="ARBA" id="ARBA00022989"/>
    </source>
</evidence>
<dbReference type="PANTHER" id="PTHR12300:SF161">
    <property type="entry name" value="RECEPTOR EXPRESSION-ENHANCING PROTEIN"/>
    <property type="match status" value="1"/>
</dbReference>
<keyword evidence="5 6" id="KW-0472">Membrane</keyword>
<name>A0A914I4C7_GLORO</name>
<dbReference type="PANTHER" id="PTHR12300">
    <property type="entry name" value="HVA22-LIKE PROTEINS"/>
    <property type="match status" value="1"/>
</dbReference>
<comment type="similarity">
    <text evidence="2 6">Belongs to the DP1 family.</text>
</comment>
<dbReference type="InterPro" id="IPR004345">
    <property type="entry name" value="TB2_DP1_HVA22"/>
</dbReference>
<dbReference type="GO" id="GO:0016020">
    <property type="term" value="C:membrane"/>
    <property type="evidence" value="ECO:0007669"/>
    <property type="project" value="UniProtKB-SubCell"/>
</dbReference>
<keyword evidence="7" id="KW-1185">Reference proteome</keyword>
<evidence type="ECO:0000256" key="2">
    <source>
        <dbReference type="ARBA" id="ARBA00008573"/>
    </source>
</evidence>
<organism evidence="7 8">
    <name type="scientific">Globodera rostochiensis</name>
    <name type="common">Golden nematode worm</name>
    <name type="synonym">Heterodera rostochiensis</name>
    <dbReference type="NCBI Taxonomy" id="31243"/>
    <lineage>
        <taxon>Eukaryota</taxon>
        <taxon>Metazoa</taxon>
        <taxon>Ecdysozoa</taxon>
        <taxon>Nematoda</taxon>
        <taxon>Chromadorea</taxon>
        <taxon>Rhabditida</taxon>
        <taxon>Tylenchina</taxon>
        <taxon>Tylenchomorpha</taxon>
        <taxon>Tylenchoidea</taxon>
        <taxon>Heteroderidae</taxon>
        <taxon>Heteroderinae</taxon>
        <taxon>Globodera</taxon>
    </lineage>
</organism>
<evidence type="ECO:0000256" key="3">
    <source>
        <dbReference type="ARBA" id="ARBA00022692"/>
    </source>
</evidence>